<evidence type="ECO:0000313" key="3">
    <source>
        <dbReference type="EMBL" id="VVO53368.1"/>
    </source>
</evidence>
<dbReference type="InterPro" id="IPR025328">
    <property type="entry name" value="DUF4234"/>
</dbReference>
<keyword evidence="1" id="KW-0812">Transmembrane</keyword>
<sequence>MSDISTLKEKIDTNTFYLVLLTIVTAGAYMYIWLYKASTAIEEVTHIKVMSKGFLIGYLITVTWVYVAALFISLLIPGLSLLWAVTVWLLAVVWCFRVRRALRIYTMTKHGFEPRINRVFSVLFTFYHINYCINALARDKNKNERKKPLIDSSVEA</sequence>
<feature type="transmembrane region" description="Helical" evidence="1">
    <location>
        <begin position="81"/>
        <end position="98"/>
    </location>
</feature>
<reference evidence="3 4" key="1">
    <citation type="submission" date="2019-09" db="EMBL/GenBank/DDBJ databases">
        <authorList>
            <person name="Chandra G."/>
            <person name="Truman W A."/>
        </authorList>
    </citation>
    <scope>NUCLEOTIDE SEQUENCE [LARGE SCALE GENOMIC DNA]</scope>
    <source>
        <strain evidence="3">PS854</strain>
    </source>
</reference>
<feature type="transmembrane region" description="Helical" evidence="1">
    <location>
        <begin position="55"/>
        <end position="75"/>
    </location>
</feature>
<dbReference type="RefSeq" id="WP_150732040.1">
    <property type="nucleotide sequence ID" value="NZ_CABVIF010000001.1"/>
</dbReference>
<proteinExistence type="predicted"/>
<organism evidence="3 4">
    <name type="scientific">Pseudomonas fluorescens</name>
    <dbReference type="NCBI Taxonomy" id="294"/>
    <lineage>
        <taxon>Bacteria</taxon>
        <taxon>Pseudomonadati</taxon>
        <taxon>Pseudomonadota</taxon>
        <taxon>Gammaproteobacteria</taxon>
        <taxon>Pseudomonadales</taxon>
        <taxon>Pseudomonadaceae</taxon>
        <taxon>Pseudomonas</taxon>
    </lineage>
</organism>
<dbReference type="AlphaFoldDB" id="A0A5E7GP72"/>
<protein>
    <recommendedName>
        <fullName evidence="2">DUF4234 domain-containing protein</fullName>
    </recommendedName>
</protein>
<dbReference type="Pfam" id="PF14018">
    <property type="entry name" value="DUF4234"/>
    <property type="match status" value="1"/>
</dbReference>
<accession>A0A5E7GP72</accession>
<evidence type="ECO:0000256" key="1">
    <source>
        <dbReference type="SAM" id="Phobius"/>
    </source>
</evidence>
<dbReference type="EMBL" id="CABVIF010000001">
    <property type="protein sequence ID" value="VVO53368.1"/>
    <property type="molecule type" value="Genomic_DNA"/>
</dbReference>
<feature type="transmembrane region" description="Helical" evidence="1">
    <location>
        <begin position="119"/>
        <end position="137"/>
    </location>
</feature>
<dbReference type="Proteomes" id="UP000327111">
    <property type="component" value="Unassembled WGS sequence"/>
</dbReference>
<feature type="domain" description="DUF4234" evidence="2">
    <location>
        <begin position="17"/>
        <end position="103"/>
    </location>
</feature>
<keyword evidence="1" id="KW-0472">Membrane</keyword>
<gene>
    <name evidence="3" type="ORF">PS854_00408</name>
</gene>
<evidence type="ECO:0000313" key="4">
    <source>
        <dbReference type="Proteomes" id="UP000327111"/>
    </source>
</evidence>
<name>A0A5E7GP72_PSEFL</name>
<feature type="transmembrane region" description="Helical" evidence="1">
    <location>
        <begin position="15"/>
        <end position="34"/>
    </location>
</feature>
<evidence type="ECO:0000259" key="2">
    <source>
        <dbReference type="Pfam" id="PF14018"/>
    </source>
</evidence>
<keyword evidence="1" id="KW-1133">Transmembrane helix</keyword>